<gene>
    <name evidence="1" type="ORF">CR162_05345</name>
</gene>
<dbReference type="EMBL" id="PDNU01000005">
    <property type="protein sequence ID" value="PHK96022.1"/>
    <property type="molecule type" value="Genomic_DNA"/>
</dbReference>
<proteinExistence type="predicted"/>
<dbReference type="Proteomes" id="UP000223527">
    <property type="component" value="Unassembled WGS sequence"/>
</dbReference>
<accession>A0A2C6Y5E6</accession>
<sequence>MFALYSSSILPAHAQGFTSYGPSGITTFRGDGFGGGTAYGPNGITTFRGDGFGGGTAYGPNGITTFRGQ</sequence>
<protein>
    <submittedName>
        <fullName evidence="1">Uncharacterized protein</fullName>
    </submittedName>
</protein>
<evidence type="ECO:0000313" key="1">
    <source>
        <dbReference type="EMBL" id="PHK96022.1"/>
    </source>
</evidence>
<organism evidence="1 2">
    <name type="scientific">Teichococcus rhizosphaerae</name>
    <dbReference type="NCBI Taxonomy" id="1335062"/>
    <lineage>
        <taxon>Bacteria</taxon>
        <taxon>Pseudomonadati</taxon>
        <taxon>Pseudomonadota</taxon>
        <taxon>Alphaproteobacteria</taxon>
        <taxon>Acetobacterales</taxon>
        <taxon>Roseomonadaceae</taxon>
        <taxon>Roseomonas</taxon>
    </lineage>
</organism>
<comment type="caution">
    <text evidence="1">The sequence shown here is derived from an EMBL/GenBank/DDBJ whole genome shotgun (WGS) entry which is preliminary data.</text>
</comment>
<dbReference type="AlphaFoldDB" id="A0A2C6Y5E6"/>
<name>A0A2C6Y5E6_9PROT</name>
<evidence type="ECO:0000313" key="2">
    <source>
        <dbReference type="Proteomes" id="UP000223527"/>
    </source>
</evidence>
<reference evidence="1 2" key="1">
    <citation type="submission" date="2017-10" db="EMBL/GenBank/DDBJ databases">
        <authorList>
            <person name="Banno H."/>
            <person name="Chua N.-H."/>
        </authorList>
    </citation>
    <scope>NUCLEOTIDE SEQUENCE [LARGE SCALE GENOMIC DNA]</scope>
    <source>
        <strain evidence="1 2">YW11</strain>
    </source>
</reference>
<keyword evidence="2" id="KW-1185">Reference proteome</keyword>